<dbReference type="OrthoDB" id="9181009at2"/>
<keyword evidence="2" id="KW-1185">Reference proteome</keyword>
<protein>
    <submittedName>
        <fullName evidence="1">Uncharacterized protein</fullName>
    </submittedName>
</protein>
<organism evidence="1 2">
    <name type="scientific">Sulfuritortus calidifontis</name>
    <dbReference type="NCBI Taxonomy" id="1914471"/>
    <lineage>
        <taxon>Bacteria</taxon>
        <taxon>Pseudomonadati</taxon>
        <taxon>Pseudomonadota</taxon>
        <taxon>Betaproteobacteria</taxon>
        <taxon>Nitrosomonadales</taxon>
        <taxon>Thiobacillaceae</taxon>
        <taxon>Sulfuritortus</taxon>
    </lineage>
</organism>
<evidence type="ECO:0000313" key="2">
    <source>
        <dbReference type="Proteomes" id="UP000295135"/>
    </source>
</evidence>
<dbReference type="InterPro" id="IPR011990">
    <property type="entry name" value="TPR-like_helical_dom_sf"/>
</dbReference>
<dbReference type="RefSeq" id="WP_126463686.1">
    <property type="nucleotide sequence ID" value="NZ_AP018721.1"/>
</dbReference>
<dbReference type="Proteomes" id="UP000295135">
    <property type="component" value="Unassembled WGS sequence"/>
</dbReference>
<dbReference type="SUPFAM" id="SSF48452">
    <property type="entry name" value="TPR-like"/>
    <property type="match status" value="1"/>
</dbReference>
<gene>
    <name evidence="1" type="ORF">EDC61_10766</name>
</gene>
<proteinExistence type="predicted"/>
<dbReference type="Gene3D" id="1.25.40.10">
    <property type="entry name" value="Tetratricopeptide repeat domain"/>
    <property type="match status" value="1"/>
</dbReference>
<reference evidence="1 2" key="1">
    <citation type="submission" date="2019-03" db="EMBL/GenBank/DDBJ databases">
        <title>Genomic Encyclopedia of Type Strains, Phase IV (KMG-IV): sequencing the most valuable type-strain genomes for metagenomic binning, comparative biology and taxonomic classification.</title>
        <authorList>
            <person name="Goeker M."/>
        </authorList>
    </citation>
    <scope>NUCLEOTIDE SEQUENCE [LARGE SCALE GENOMIC DNA]</scope>
    <source>
        <strain evidence="1 2">DSM 103923</strain>
    </source>
</reference>
<sequence>MNRARRHPLAWALLGLGLLVAVVSAYHGGRAALADAFTLKARWQIGQWRDGEDLPAEIEKWRNARDDLQQALALTPDNPQLYDDLGFLYALRAYRALAVPDLARPLLQQALTYYRQASLRRPMSPHTWANIALARHYLGESGPELWQAFDLAMAYGQNEPAVQTGLAEIGLARWGTLSPERKAALRAAHARALPTLQKQLVAIARRHGVADYP</sequence>
<dbReference type="EMBL" id="SLZY01000007">
    <property type="protein sequence ID" value="TCS71928.1"/>
    <property type="molecule type" value="Genomic_DNA"/>
</dbReference>
<comment type="caution">
    <text evidence="1">The sequence shown here is derived from an EMBL/GenBank/DDBJ whole genome shotgun (WGS) entry which is preliminary data.</text>
</comment>
<dbReference type="AlphaFoldDB" id="A0A4R3JVA2"/>
<evidence type="ECO:0000313" key="1">
    <source>
        <dbReference type="EMBL" id="TCS71928.1"/>
    </source>
</evidence>
<name>A0A4R3JVA2_9PROT</name>
<accession>A0A4R3JVA2</accession>